<dbReference type="Pfam" id="PF12802">
    <property type="entry name" value="MarR_2"/>
    <property type="match status" value="1"/>
</dbReference>
<dbReference type="EMBL" id="WELI01000001">
    <property type="protein sequence ID" value="KAB7732870.1"/>
    <property type="molecule type" value="Genomic_DNA"/>
</dbReference>
<dbReference type="PROSITE" id="PS50995">
    <property type="entry name" value="HTH_MARR_2"/>
    <property type="match status" value="1"/>
</dbReference>
<comment type="caution">
    <text evidence="2">The sequence shown here is derived from an EMBL/GenBank/DDBJ whole genome shotgun (WGS) entry which is preliminary data.</text>
</comment>
<name>A0A7J5U6T6_9BACT</name>
<dbReference type="PANTHER" id="PTHR33164:SF43">
    <property type="entry name" value="HTH-TYPE TRANSCRIPTIONAL REPRESSOR YETL"/>
    <property type="match status" value="1"/>
</dbReference>
<dbReference type="InterPro" id="IPR000835">
    <property type="entry name" value="HTH_MarR-typ"/>
</dbReference>
<dbReference type="GO" id="GO:0003700">
    <property type="term" value="F:DNA-binding transcription factor activity"/>
    <property type="evidence" value="ECO:0007669"/>
    <property type="project" value="InterPro"/>
</dbReference>
<feature type="domain" description="HTH marR-type" evidence="1">
    <location>
        <begin position="16"/>
        <end position="154"/>
    </location>
</feature>
<dbReference type="SMART" id="SM00347">
    <property type="entry name" value="HTH_MARR"/>
    <property type="match status" value="1"/>
</dbReference>
<dbReference type="InterPro" id="IPR036388">
    <property type="entry name" value="WH-like_DNA-bd_sf"/>
</dbReference>
<reference evidence="2 3" key="1">
    <citation type="submission" date="2019-10" db="EMBL/GenBank/DDBJ databases">
        <title>Rudanella paleaurantiibacter sp. nov., isolated from sludge.</title>
        <authorList>
            <person name="Xu S.Q."/>
        </authorList>
    </citation>
    <scope>NUCLEOTIDE SEQUENCE [LARGE SCALE GENOMIC DNA]</scope>
    <source>
        <strain evidence="2 3">HX-22-17</strain>
    </source>
</reference>
<dbReference type="PANTHER" id="PTHR33164">
    <property type="entry name" value="TRANSCRIPTIONAL REGULATOR, MARR FAMILY"/>
    <property type="match status" value="1"/>
</dbReference>
<evidence type="ECO:0000313" key="2">
    <source>
        <dbReference type="EMBL" id="KAB7732870.1"/>
    </source>
</evidence>
<gene>
    <name evidence="2" type="ORF">F5984_02670</name>
</gene>
<evidence type="ECO:0000259" key="1">
    <source>
        <dbReference type="PROSITE" id="PS50995"/>
    </source>
</evidence>
<protein>
    <submittedName>
        <fullName evidence="2">MarR family transcriptional regulator</fullName>
    </submittedName>
</protein>
<dbReference type="RefSeq" id="WP_019987637.1">
    <property type="nucleotide sequence ID" value="NZ_WELI01000001.1"/>
</dbReference>
<dbReference type="Proteomes" id="UP000488299">
    <property type="component" value="Unassembled WGS sequence"/>
</dbReference>
<dbReference type="Gene3D" id="1.10.10.10">
    <property type="entry name" value="Winged helix-like DNA-binding domain superfamily/Winged helix DNA-binding domain"/>
    <property type="match status" value="1"/>
</dbReference>
<accession>A0A7J5U6T6</accession>
<sequence length="172" mass="19794">MVTQSDNVTFDFNRFHTIRMRSLGRISWRLKRFIDGFLEPRIQARGFADFKLSYLGVLANIEEAGTTNNELAKRACVTKQMMSKTVSLLEKEGYIYLEKNASDSRSNVIYLNKRGKELFLNLHECVTEMNEHFRQILGTDRLEELIDTMKFLVDELDKLPTAFPGCPGTEGS</sequence>
<dbReference type="AlphaFoldDB" id="A0A7J5U6T6"/>
<dbReference type="SUPFAM" id="SSF46785">
    <property type="entry name" value="Winged helix' DNA-binding domain"/>
    <property type="match status" value="1"/>
</dbReference>
<dbReference type="InterPro" id="IPR039422">
    <property type="entry name" value="MarR/SlyA-like"/>
</dbReference>
<proteinExistence type="predicted"/>
<organism evidence="2 3">
    <name type="scientific">Rudanella paleaurantiibacter</name>
    <dbReference type="NCBI Taxonomy" id="2614655"/>
    <lineage>
        <taxon>Bacteria</taxon>
        <taxon>Pseudomonadati</taxon>
        <taxon>Bacteroidota</taxon>
        <taxon>Cytophagia</taxon>
        <taxon>Cytophagales</taxon>
        <taxon>Cytophagaceae</taxon>
        <taxon>Rudanella</taxon>
    </lineage>
</organism>
<evidence type="ECO:0000313" key="3">
    <source>
        <dbReference type="Proteomes" id="UP000488299"/>
    </source>
</evidence>
<dbReference type="GO" id="GO:0006950">
    <property type="term" value="P:response to stress"/>
    <property type="evidence" value="ECO:0007669"/>
    <property type="project" value="TreeGrafter"/>
</dbReference>
<keyword evidence="3" id="KW-1185">Reference proteome</keyword>
<dbReference type="InterPro" id="IPR036390">
    <property type="entry name" value="WH_DNA-bd_sf"/>
</dbReference>